<dbReference type="Gene3D" id="3.40.720.10">
    <property type="entry name" value="Alkaline Phosphatase, subunit A"/>
    <property type="match status" value="1"/>
</dbReference>
<accession>M5RJH1</accession>
<evidence type="ECO:0000313" key="3">
    <source>
        <dbReference type="EMBL" id="EMI19468.1"/>
    </source>
</evidence>
<proteinExistence type="predicted"/>
<reference evidence="3 4" key="1">
    <citation type="journal article" date="2013" name="Mar. Genomics">
        <title>Expression of sulfatases in Rhodopirellula baltica and the diversity of sulfatases in the genus Rhodopirellula.</title>
        <authorList>
            <person name="Wegner C.E."/>
            <person name="Richter-Heitmann T."/>
            <person name="Klindworth A."/>
            <person name="Klockow C."/>
            <person name="Richter M."/>
            <person name="Achstetter T."/>
            <person name="Glockner F.O."/>
            <person name="Harder J."/>
        </authorList>
    </citation>
    <scope>NUCLEOTIDE SEQUENCE [LARGE SCALE GENOMIC DNA]</scope>
    <source>
        <strain evidence="3 4">SM1</strain>
    </source>
</reference>
<dbReference type="GO" id="GO:0046872">
    <property type="term" value="F:metal ion binding"/>
    <property type="evidence" value="ECO:0007669"/>
    <property type="project" value="UniProtKB-KW"/>
</dbReference>
<name>M5RJH1_9BACT</name>
<dbReference type="SUPFAM" id="SSF53649">
    <property type="entry name" value="Alkaline phosphatase-like"/>
    <property type="match status" value="1"/>
</dbReference>
<dbReference type="PANTHER" id="PTHR45953:SF1">
    <property type="entry name" value="IDURONATE 2-SULFATASE"/>
    <property type="match status" value="1"/>
</dbReference>
<evidence type="ECO:0000256" key="1">
    <source>
        <dbReference type="ARBA" id="ARBA00022723"/>
    </source>
</evidence>
<dbReference type="Proteomes" id="UP000011991">
    <property type="component" value="Unassembled WGS sequence"/>
</dbReference>
<evidence type="ECO:0000313" key="4">
    <source>
        <dbReference type="Proteomes" id="UP000011991"/>
    </source>
</evidence>
<dbReference type="PANTHER" id="PTHR45953">
    <property type="entry name" value="IDURONATE 2-SULFATASE"/>
    <property type="match status" value="1"/>
</dbReference>
<protein>
    <submittedName>
        <fullName evidence="3">Iduronate-2-sulfatase</fullName>
    </submittedName>
</protein>
<keyword evidence="2" id="KW-0378">Hydrolase</keyword>
<sequence length="132" mass="14448">MRSVLMIRVPAVSKPGLVSDALVETLDLYPTLIDVCNPRFQQTHLPLDGKSLASVISGQTDAVRDASLSYWKNAVSVRTLEHRLIAKHAGGKYQSIELYPANSEVLAANLADDQPGKVNEMLGMFELRSTKP</sequence>
<dbReference type="AlphaFoldDB" id="M5RJH1"/>
<keyword evidence="4" id="KW-1185">Reference proteome</keyword>
<organism evidence="3 4">
    <name type="scientific">Rhodopirellula maiorica SM1</name>
    <dbReference type="NCBI Taxonomy" id="1265738"/>
    <lineage>
        <taxon>Bacteria</taxon>
        <taxon>Pseudomonadati</taxon>
        <taxon>Planctomycetota</taxon>
        <taxon>Planctomycetia</taxon>
        <taxon>Pirellulales</taxon>
        <taxon>Pirellulaceae</taxon>
        <taxon>Novipirellula</taxon>
    </lineage>
</organism>
<dbReference type="InterPro" id="IPR017850">
    <property type="entry name" value="Alkaline_phosphatase_core_sf"/>
</dbReference>
<dbReference type="GO" id="GO:0008484">
    <property type="term" value="F:sulfuric ester hydrolase activity"/>
    <property type="evidence" value="ECO:0007669"/>
    <property type="project" value="TreeGrafter"/>
</dbReference>
<keyword evidence="1" id="KW-0479">Metal-binding</keyword>
<gene>
    <name evidence="3" type="ORF">RMSM_03612</name>
</gene>
<comment type="caution">
    <text evidence="3">The sequence shown here is derived from an EMBL/GenBank/DDBJ whole genome shotgun (WGS) entry which is preliminary data.</text>
</comment>
<dbReference type="PATRIC" id="fig|1265738.3.peg.3618"/>
<evidence type="ECO:0000256" key="2">
    <source>
        <dbReference type="ARBA" id="ARBA00022801"/>
    </source>
</evidence>
<dbReference type="EMBL" id="ANOG01000518">
    <property type="protein sequence ID" value="EMI19468.1"/>
    <property type="molecule type" value="Genomic_DNA"/>
</dbReference>
<dbReference type="GO" id="GO:0005737">
    <property type="term" value="C:cytoplasm"/>
    <property type="evidence" value="ECO:0007669"/>
    <property type="project" value="TreeGrafter"/>
</dbReference>